<evidence type="ECO:0000313" key="4">
    <source>
        <dbReference type="EMBL" id="QFI37021.1"/>
    </source>
</evidence>
<evidence type="ECO:0000256" key="1">
    <source>
        <dbReference type="ARBA" id="ARBA00022679"/>
    </source>
</evidence>
<dbReference type="CDD" id="cd04301">
    <property type="entry name" value="NAT_SF"/>
    <property type="match status" value="1"/>
</dbReference>
<dbReference type="InterPro" id="IPR000182">
    <property type="entry name" value="GNAT_dom"/>
</dbReference>
<keyword evidence="5" id="KW-1185">Reference proteome</keyword>
<sequence>MNYSYRLAKNKDLNEIVDIYNHSVKTLESTCDIEPITLSSRQPSFTKQLNDPIRPFWVAELTNVGITKVVGYLNFSYFMNERPGYYVTADLAIYLHPKYQGKGVGSFLLSNAIEKAPSLGIQTLCTTIFDSNIASKKLFKKHNFQDWGLMPGVAMLNGVNKDLRIVGRTL</sequence>
<dbReference type="EMBL" id="CP044399">
    <property type="protein sequence ID" value="QFI37021.1"/>
    <property type="molecule type" value="Genomic_DNA"/>
</dbReference>
<evidence type="ECO:0000313" key="5">
    <source>
        <dbReference type="Proteomes" id="UP000327424"/>
    </source>
</evidence>
<organism evidence="4 5">
    <name type="scientific">Moritella marina ATCC 15381</name>
    <dbReference type="NCBI Taxonomy" id="1202962"/>
    <lineage>
        <taxon>Bacteria</taxon>
        <taxon>Pseudomonadati</taxon>
        <taxon>Pseudomonadota</taxon>
        <taxon>Gammaproteobacteria</taxon>
        <taxon>Alteromonadales</taxon>
        <taxon>Moritellaceae</taxon>
        <taxon>Moritella</taxon>
    </lineage>
</organism>
<dbReference type="KEGG" id="mmaa:FR932_03845"/>
<dbReference type="Proteomes" id="UP000327424">
    <property type="component" value="Chromosome"/>
</dbReference>
<dbReference type="GO" id="GO:0016747">
    <property type="term" value="F:acyltransferase activity, transferring groups other than amino-acyl groups"/>
    <property type="evidence" value="ECO:0007669"/>
    <property type="project" value="InterPro"/>
</dbReference>
<dbReference type="PROSITE" id="PS51186">
    <property type="entry name" value="GNAT"/>
    <property type="match status" value="1"/>
</dbReference>
<dbReference type="RefSeq" id="WP_019439373.1">
    <property type="nucleotide sequence ID" value="NZ_ALOE01000001.1"/>
</dbReference>
<feature type="domain" description="N-acetyltransferase" evidence="3">
    <location>
        <begin position="3"/>
        <end position="166"/>
    </location>
</feature>
<dbReference type="SUPFAM" id="SSF55729">
    <property type="entry name" value="Acyl-CoA N-acyltransferases (Nat)"/>
    <property type="match status" value="1"/>
</dbReference>
<keyword evidence="1 4" id="KW-0808">Transferase</keyword>
<evidence type="ECO:0000256" key="2">
    <source>
        <dbReference type="ARBA" id="ARBA00023315"/>
    </source>
</evidence>
<accession>A0A5J6WIL2</accession>
<protein>
    <submittedName>
        <fullName evidence="4">N-acetyltransferase</fullName>
    </submittedName>
</protein>
<dbReference type="InterPro" id="IPR016181">
    <property type="entry name" value="Acyl_CoA_acyltransferase"/>
</dbReference>
<dbReference type="PANTHER" id="PTHR43072:SF23">
    <property type="entry name" value="UPF0039 PROTEIN C11D3.02C"/>
    <property type="match status" value="1"/>
</dbReference>
<reference evidence="4 5" key="1">
    <citation type="submission" date="2019-09" db="EMBL/GenBank/DDBJ databases">
        <title>Hybrid Assembly of the complete Genome of the Deep-Sea Bacterium Moritella marina from long Nanopore and Illumina reads.</title>
        <authorList>
            <person name="Magin S."/>
            <person name="Georgoulis A."/>
            <person name="Papadimitriou K."/>
            <person name="Iliakis G."/>
            <person name="Vorgias C.E."/>
        </authorList>
    </citation>
    <scope>NUCLEOTIDE SEQUENCE [LARGE SCALE GENOMIC DNA]</scope>
    <source>
        <strain evidence="4 5">MP-1</strain>
    </source>
</reference>
<evidence type="ECO:0000259" key="3">
    <source>
        <dbReference type="PROSITE" id="PS51186"/>
    </source>
</evidence>
<gene>
    <name evidence="4" type="ORF">FR932_03845</name>
</gene>
<name>A0A5J6WIL2_MORMI</name>
<dbReference type="PANTHER" id="PTHR43072">
    <property type="entry name" value="N-ACETYLTRANSFERASE"/>
    <property type="match status" value="1"/>
</dbReference>
<dbReference type="OrthoDB" id="5459937at2"/>
<dbReference type="Pfam" id="PF00583">
    <property type="entry name" value="Acetyltransf_1"/>
    <property type="match status" value="1"/>
</dbReference>
<dbReference type="AlphaFoldDB" id="A0A5J6WIL2"/>
<dbReference type="Gene3D" id="3.40.630.30">
    <property type="match status" value="1"/>
</dbReference>
<keyword evidence="2" id="KW-0012">Acyltransferase</keyword>
<proteinExistence type="predicted"/>